<dbReference type="AlphaFoldDB" id="A0A6L9XWP8"/>
<evidence type="ECO:0000256" key="3">
    <source>
        <dbReference type="SAM" id="MobiDB-lite"/>
    </source>
</evidence>
<evidence type="ECO:0000313" key="5">
    <source>
        <dbReference type="EMBL" id="NEN05706.1"/>
    </source>
</evidence>
<dbReference type="InterPro" id="IPR031107">
    <property type="entry name" value="Small_HSP"/>
</dbReference>
<comment type="similarity">
    <text evidence="1 2">Belongs to the small heat shock protein (HSP20) family.</text>
</comment>
<evidence type="ECO:0000259" key="4">
    <source>
        <dbReference type="PROSITE" id="PS01031"/>
    </source>
</evidence>
<dbReference type="CDD" id="cd06464">
    <property type="entry name" value="ACD_sHsps-like"/>
    <property type="match status" value="1"/>
</dbReference>
<dbReference type="Proteomes" id="UP000474967">
    <property type="component" value="Unassembled WGS sequence"/>
</dbReference>
<name>A0A6L9XWP8_9MICO</name>
<dbReference type="InterPro" id="IPR008978">
    <property type="entry name" value="HSP20-like_chaperone"/>
</dbReference>
<dbReference type="EMBL" id="JAAGWY010000001">
    <property type="protein sequence ID" value="NEN05706.1"/>
    <property type="molecule type" value="Genomic_DNA"/>
</dbReference>
<sequence>MTLMGFDTFRDADRAVEQALGANRLTRAVPLEAYRRGDQYFVIADVPGADPADVDVSVERNVVTITVQRRPTFRPDDTVLIDERPRGEFVRQLYLGDGLDNSKLTADFGNGVLTLSVPVDESSKPRRVDISSTPRSNNERITNDETPSGGQPEGTTKGNV</sequence>
<dbReference type="Pfam" id="PF00011">
    <property type="entry name" value="HSP20"/>
    <property type="match status" value="1"/>
</dbReference>
<dbReference type="RefSeq" id="WP_163288884.1">
    <property type="nucleotide sequence ID" value="NZ_JAAGWY010000001.1"/>
</dbReference>
<dbReference type="PANTHER" id="PTHR11527">
    <property type="entry name" value="HEAT-SHOCK PROTEIN 20 FAMILY MEMBER"/>
    <property type="match status" value="1"/>
</dbReference>
<feature type="domain" description="SHSP" evidence="4">
    <location>
        <begin position="22"/>
        <end position="133"/>
    </location>
</feature>
<dbReference type="SUPFAM" id="SSF49764">
    <property type="entry name" value="HSP20-like chaperones"/>
    <property type="match status" value="1"/>
</dbReference>
<protein>
    <submittedName>
        <fullName evidence="5">Hsp20/alpha crystallin family protein</fullName>
    </submittedName>
</protein>
<proteinExistence type="inferred from homology"/>
<organism evidence="5 6">
    <name type="scientific">Leifsonia tongyongensis</name>
    <dbReference type="NCBI Taxonomy" id="1268043"/>
    <lineage>
        <taxon>Bacteria</taxon>
        <taxon>Bacillati</taxon>
        <taxon>Actinomycetota</taxon>
        <taxon>Actinomycetes</taxon>
        <taxon>Micrococcales</taxon>
        <taxon>Microbacteriaceae</taxon>
        <taxon>Leifsonia</taxon>
    </lineage>
</organism>
<evidence type="ECO:0000256" key="1">
    <source>
        <dbReference type="PROSITE-ProRule" id="PRU00285"/>
    </source>
</evidence>
<dbReference type="InterPro" id="IPR002068">
    <property type="entry name" value="A-crystallin/Hsp20_dom"/>
</dbReference>
<evidence type="ECO:0000313" key="6">
    <source>
        <dbReference type="Proteomes" id="UP000474967"/>
    </source>
</evidence>
<feature type="region of interest" description="Disordered" evidence="3">
    <location>
        <begin position="120"/>
        <end position="160"/>
    </location>
</feature>
<gene>
    <name evidence="5" type="ORF">G3T36_07455</name>
</gene>
<feature type="compositionally biased region" description="Polar residues" evidence="3">
    <location>
        <begin position="144"/>
        <end position="160"/>
    </location>
</feature>
<dbReference type="PROSITE" id="PS01031">
    <property type="entry name" value="SHSP"/>
    <property type="match status" value="1"/>
</dbReference>
<accession>A0A6L9XWP8</accession>
<reference evidence="5 6" key="1">
    <citation type="journal article" date="2014" name="J. Microbiol.">
        <title>Diaminobutyricibacter tongyongensis gen. nov., sp. nov. and Homoserinibacter gongjuensis gen. nov., sp. nov. belong to the family Microbacteriaceae.</title>
        <authorList>
            <person name="Kim S.J."/>
            <person name="Ahn J.H."/>
            <person name="Weon H.Y."/>
            <person name="Hamada M."/>
            <person name="Suzuki K."/>
            <person name="Kwon S.W."/>
        </authorList>
    </citation>
    <scope>NUCLEOTIDE SEQUENCE [LARGE SCALE GENOMIC DNA]</scope>
    <source>
        <strain evidence="5 6">NBRC 108724</strain>
    </source>
</reference>
<dbReference type="Gene3D" id="2.60.40.790">
    <property type="match status" value="1"/>
</dbReference>
<evidence type="ECO:0000256" key="2">
    <source>
        <dbReference type="RuleBase" id="RU003616"/>
    </source>
</evidence>
<comment type="caution">
    <text evidence="5">The sequence shown here is derived from an EMBL/GenBank/DDBJ whole genome shotgun (WGS) entry which is preliminary data.</text>
</comment>
<keyword evidence="6" id="KW-1185">Reference proteome</keyword>